<dbReference type="SMART" id="SM01169">
    <property type="entry name" value="DUF1943"/>
    <property type="match status" value="1"/>
</dbReference>
<dbReference type="PANTHER" id="PTHR23345">
    <property type="entry name" value="VITELLOGENIN-RELATED"/>
    <property type="match status" value="1"/>
</dbReference>
<keyword evidence="12" id="KW-1185">Reference proteome</keyword>
<dbReference type="InterPro" id="IPR015816">
    <property type="entry name" value="Vitellinogen_b-sht_N"/>
</dbReference>
<feature type="domain" description="VWFD" evidence="10">
    <location>
        <begin position="1304"/>
        <end position="1472"/>
    </location>
</feature>
<evidence type="ECO:0000256" key="7">
    <source>
        <dbReference type="PROSITE-ProRule" id="PRU00557"/>
    </source>
</evidence>
<dbReference type="GO" id="GO:0005576">
    <property type="term" value="C:extracellular region"/>
    <property type="evidence" value="ECO:0007669"/>
    <property type="project" value="UniProtKB-SubCell"/>
</dbReference>
<reference evidence="12" key="1">
    <citation type="submission" date="2010-08" db="EMBL/GenBank/DDBJ databases">
        <authorList>
            <consortium name="Caenorhabditis japonica Sequencing Consortium"/>
            <person name="Wilson R.K."/>
        </authorList>
    </citation>
    <scope>NUCLEOTIDE SEQUENCE [LARGE SCALE GENOMIC DNA]</scope>
    <source>
        <strain evidence="12">DF5081</strain>
    </source>
</reference>
<dbReference type="SUPFAM" id="SSF56968">
    <property type="entry name" value="Lipovitellin-phosvitin complex, beta-sheet shell regions"/>
    <property type="match status" value="2"/>
</dbReference>
<dbReference type="Gene3D" id="2.30.230.10">
    <property type="entry name" value="Lipovitellin, beta-sheet shell regions, chain A"/>
    <property type="match status" value="1"/>
</dbReference>
<evidence type="ECO:0000256" key="2">
    <source>
        <dbReference type="ARBA" id="ARBA00022525"/>
    </source>
</evidence>
<comment type="subcellular location">
    <subcellularLocation>
        <location evidence="1">Secreted</location>
    </subcellularLocation>
</comment>
<feature type="signal peptide" evidence="8">
    <location>
        <begin position="1"/>
        <end position="19"/>
    </location>
</feature>
<dbReference type="Proteomes" id="UP000005237">
    <property type="component" value="Unassembled WGS sequence"/>
</dbReference>
<comment type="function">
    <text evidence="6">Precursor of the egg-yolk proteins that are sources of nutrients during embryonic development. Together with other vitellogenins, may play a role in modulating life-span, acting via induction of autophagy and lysosomal lipolysis.</text>
</comment>
<dbReference type="SUPFAM" id="SSF48431">
    <property type="entry name" value="Lipovitellin-phosvitin complex, superhelical domain"/>
    <property type="match status" value="1"/>
</dbReference>
<dbReference type="SMART" id="SM00638">
    <property type="entry name" value="LPD_N"/>
    <property type="match status" value="1"/>
</dbReference>
<dbReference type="FunFam" id="1.25.10.20:FF:000003">
    <property type="entry name" value="Vitellogenin C"/>
    <property type="match status" value="1"/>
</dbReference>
<comment type="caution">
    <text evidence="7">Lacks conserved residue(s) required for the propagation of feature annotation.</text>
</comment>
<keyword evidence="4" id="KW-0758">Storage protein</keyword>
<dbReference type="InterPro" id="IPR001747">
    <property type="entry name" value="Vitellogenin_N"/>
</dbReference>
<evidence type="ECO:0000256" key="1">
    <source>
        <dbReference type="ARBA" id="ARBA00004613"/>
    </source>
</evidence>
<dbReference type="PROSITE" id="PS51211">
    <property type="entry name" value="VITELLOGENIN"/>
    <property type="match status" value="1"/>
</dbReference>
<dbReference type="InterPro" id="IPR001846">
    <property type="entry name" value="VWF_type-D"/>
</dbReference>
<protein>
    <recommendedName>
        <fullName evidence="13">Vitellogenin</fullName>
    </recommendedName>
</protein>
<evidence type="ECO:0000256" key="8">
    <source>
        <dbReference type="SAM" id="SignalP"/>
    </source>
</evidence>
<evidence type="ECO:0000259" key="9">
    <source>
        <dbReference type="PROSITE" id="PS51211"/>
    </source>
</evidence>
<sequence>MKSIIIASLIALAISAAPALEQTFSPKTEYVYKFDGILLSGLPTAYSDASQSRLSCRARLQAIDDRYVHLQLTDVLYLNTQMAQSEQWPKIESFEKSELTDELKEFIELPLRAQIRNGLVSEVQFSEEDAEWSKNLKRTILNLISLRKSAPVDETNEEERMIQREGENQFFTVNEKTMEGDCQVAYTMIQEQEKVLYTKSVNFDKCITRPDTIYGLRFESDCKECEKEGQLVKPQTVYTYTFKNEKLEQAEVHSVYTLNVNGQEVVKSETRAKMVLSEERKINKEIKKVTGPKEEIVYSMANEQLIEEFYQQGDKVEVNPFKVLPTEQKLEQLQDIFRQIGEQEDNTPETVHLIAKAVRLFRMCTIEELKKVHTSIYTKAEKKVQLVIETTLAVAGTKNTIQHLIHHFEKKTISPLRAAELLKSVQETLYPSEYIADLLIKLAQSPLSEKYEPLRQSAWLAAGTVVRGFASKTQDLFLARPATRQQKEKFVRIFMQHFRNVESTYEKILAIKALGNAGLDLSVYELVQLIQDPRQPLAIRTEAVDALRLLKDVMPRKIQKVLLPVYMNRQNQPELRMAALYRIMHTLPEEPVLAHIVAQMEKESNQHVAAFTYQVIRQFAKSTNPCYQQLSVRCSKVLLFTRYQPQEQILSTYSQLPLFHSEMLSGVQFDFAAIFEKNAYLPKQLQASVESVFGGNWNKYFAQVGFSQQNFEQVIVKALQKLSFYGKQSDSIRARRVHTGVKMLQEIVKKMNIRPRAQTSNIHNAHAIFYLRYKEMDNIVLPLDMETLDSLIEKYVKNGEIDIKSILSFFTNDSDFELHRALFVYEAVRRIPTTIGVPLTITGKIPTILSITGKMSFELQKLGARAILDIIPSVASTHVTEMRFWSPMFEQGVKSLQSARFYTPLKLEMTAELKKNTLEISHKLVVPENKKTIVSVHTRPVTFIRVPSENGENETDEKTIFHPQLQMTSEEIDRQYDVLGLKINVLGNTLSQWTLPKVFMTQQDFEYTHVSKNRPAEFVARLNIGNLEKTDLSEIKFNKIFEKEFDLENTESENRREYFHKMIRQIQSEQGWKNFVSFKLEAPQQFYMNTELRTVCDQSVRICKIELDWRRAPVFEENKEWTLRSELLAARPQMPTSLRQLREQPHREVQLSLNAKWGSSRKNEVVINAQLGQSVEQKKNVRNIEREFNGIPEYELLIKAARLNQIDFVSKYDFTPETEYNFARLFDLVKAYNFWTVSEKLVENEERRVSLQLTVEPMSRQYVNMTLQTPQQQVELKNMRIPRVALPTIAYRAIDNKIWEKTGASCNVDQSEVSTFDNVIFRAPLTNCYSLVAKDCSEEPTFAVLAKKMNKNSEELMVKVNRQSDVVIIEKTEENFLVKIDGKKISRTQFENYDLEMIGDNLIVIRLPQGEVSFDGYNVKTNLPLVASSQLCGLCGNNDGERDNEFMTAENYETEDLEEFHRSYLLKDEECEVENDRLSEKKNYRNKWNREEMKEEKEYDQDDSEETNENQLVKKTLVKEFSHRVCFSLEPVTECARGFEPEKNSTKKLRFTCMPRHSKNARRFLKEARDEILDLVDFPVSYVEAIQMPTACVAY</sequence>
<keyword evidence="2" id="KW-0964">Secreted</keyword>
<dbReference type="EnsemblMetazoa" id="CJA14034.1">
    <property type="protein sequence ID" value="CJA14034.1"/>
    <property type="gene ID" value="WBGene00133238"/>
</dbReference>
<dbReference type="PANTHER" id="PTHR23345:SF8">
    <property type="entry name" value="VITELLOGENIN-3-RELATED"/>
    <property type="match status" value="1"/>
</dbReference>
<dbReference type="Pfam" id="PF09172">
    <property type="entry name" value="Vit_open_b-sht"/>
    <property type="match status" value="1"/>
</dbReference>
<evidence type="ECO:0000313" key="11">
    <source>
        <dbReference type="EnsemblMetazoa" id="CJA14034.1"/>
    </source>
</evidence>
<dbReference type="Gene3D" id="2.20.80.10">
    <property type="entry name" value="Lipovitellin-phosvitin complex, chain A, domain 4"/>
    <property type="match status" value="1"/>
</dbReference>
<evidence type="ECO:0000313" key="12">
    <source>
        <dbReference type="Proteomes" id="UP000005237"/>
    </source>
</evidence>
<dbReference type="SMART" id="SM00216">
    <property type="entry name" value="VWD"/>
    <property type="match status" value="1"/>
</dbReference>
<dbReference type="FunFam" id="2.20.80.10:FF:000004">
    <property type="entry name" value="Vitellogenin-3"/>
    <property type="match status" value="1"/>
</dbReference>
<keyword evidence="5 7" id="KW-1015">Disulfide bond</keyword>
<organism evidence="11 12">
    <name type="scientific">Caenorhabditis japonica</name>
    <dbReference type="NCBI Taxonomy" id="281687"/>
    <lineage>
        <taxon>Eukaryota</taxon>
        <taxon>Metazoa</taxon>
        <taxon>Ecdysozoa</taxon>
        <taxon>Nematoda</taxon>
        <taxon>Chromadorea</taxon>
        <taxon>Rhabditida</taxon>
        <taxon>Rhabditina</taxon>
        <taxon>Rhabditomorpha</taxon>
        <taxon>Rhabditoidea</taxon>
        <taxon>Rhabditidae</taxon>
        <taxon>Peloderinae</taxon>
        <taxon>Caenorhabditis</taxon>
    </lineage>
</organism>
<reference evidence="11" key="2">
    <citation type="submission" date="2022-06" db="UniProtKB">
        <authorList>
            <consortium name="EnsemblMetazoa"/>
        </authorList>
    </citation>
    <scope>IDENTIFICATION</scope>
    <source>
        <strain evidence="11">DF5081</strain>
    </source>
</reference>
<evidence type="ECO:0000259" key="10">
    <source>
        <dbReference type="PROSITE" id="PS51233"/>
    </source>
</evidence>
<feature type="disulfide bond" evidence="7">
    <location>
        <begin position="222"/>
        <end position="225"/>
    </location>
</feature>
<evidence type="ECO:0000256" key="6">
    <source>
        <dbReference type="ARBA" id="ARBA00057643"/>
    </source>
</evidence>
<name>A0A8R1DXM8_CAEJA</name>
<accession>A0A8R1DXM8</accession>
<proteinExistence type="predicted"/>
<dbReference type="GO" id="GO:0005319">
    <property type="term" value="F:lipid transporter activity"/>
    <property type="evidence" value="ECO:0007669"/>
    <property type="project" value="InterPro"/>
</dbReference>
<evidence type="ECO:0000256" key="3">
    <source>
        <dbReference type="ARBA" id="ARBA00022729"/>
    </source>
</evidence>
<evidence type="ECO:0000256" key="5">
    <source>
        <dbReference type="ARBA" id="ARBA00023157"/>
    </source>
</evidence>
<evidence type="ECO:0008006" key="13">
    <source>
        <dbReference type="Google" id="ProtNLM"/>
    </source>
</evidence>
<dbReference type="InterPro" id="IPR015819">
    <property type="entry name" value="Lipid_transp_b-sht_shell"/>
</dbReference>
<dbReference type="GO" id="GO:0045735">
    <property type="term" value="F:nutrient reservoir activity"/>
    <property type="evidence" value="ECO:0007669"/>
    <property type="project" value="UniProtKB-KW"/>
</dbReference>
<dbReference type="InterPro" id="IPR050733">
    <property type="entry name" value="Vitellogenin/Apolipophorin"/>
</dbReference>
<evidence type="ECO:0000256" key="4">
    <source>
        <dbReference type="ARBA" id="ARBA00022761"/>
    </source>
</evidence>
<dbReference type="Pfam" id="PF01347">
    <property type="entry name" value="Vitellogenin_N"/>
    <property type="match status" value="1"/>
</dbReference>
<dbReference type="InterPro" id="IPR011030">
    <property type="entry name" value="Lipovitellin_superhlx_dom"/>
</dbReference>
<dbReference type="Gene3D" id="1.25.10.20">
    <property type="entry name" value="Vitellinogen, superhelical"/>
    <property type="match status" value="1"/>
</dbReference>
<feature type="chain" id="PRO_5035717067" description="Vitellogenin" evidence="8">
    <location>
        <begin position="20"/>
        <end position="1595"/>
    </location>
</feature>
<feature type="domain" description="Vitellogenin" evidence="9">
    <location>
        <begin position="24"/>
        <end position="685"/>
    </location>
</feature>
<dbReference type="Pfam" id="PF00094">
    <property type="entry name" value="VWD"/>
    <property type="match status" value="1"/>
</dbReference>
<dbReference type="PROSITE" id="PS51233">
    <property type="entry name" value="VWFD"/>
    <property type="match status" value="1"/>
</dbReference>
<dbReference type="InterPro" id="IPR015255">
    <property type="entry name" value="Vitellinogen_open_b-sht"/>
</dbReference>
<keyword evidence="3 8" id="KW-0732">Signal</keyword>